<accession>A0ABW9X9H4</accession>
<comment type="caution">
    <text evidence="1">The sequence shown here is derived from an EMBL/GenBank/DDBJ whole genome shotgun (WGS) entry which is preliminary data.</text>
</comment>
<organism evidence="1 2">
    <name type="scientific">Novosphingobium ovatum</name>
    <dbReference type="NCBI Taxonomy" id="1908523"/>
    <lineage>
        <taxon>Bacteria</taxon>
        <taxon>Pseudomonadati</taxon>
        <taxon>Pseudomonadota</taxon>
        <taxon>Alphaproteobacteria</taxon>
        <taxon>Sphingomonadales</taxon>
        <taxon>Sphingomonadaceae</taxon>
        <taxon>Novosphingobium</taxon>
    </lineage>
</organism>
<gene>
    <name evidence="1" type="ORF">GTZ99_01270</name>
</gene>
<name>A0ABW9X9H4_9SPHN</name>
<dbReference type="Proteomes" id="UP000753724">
    <property type="component" value="Unassembled WGS sequence"/>
</dbReference>
<sequence>MVAPNMIPAIKATLRANEIGNGSPYELRFARLGKSGASFGYMQGDTNVSQLARDTLKKILIANGSSDGAAGAIITALARPLPNGNPLSAGDTATVSAALKSAKGKSIVDAMDAQFFDIVIKGLDTLISAAKTARMGVEPLAMLYAAAWINMTGAPVTMCKWVGGMTANGVPAPMPPMLGFHDIVSYLQATPFYTQNPANFDHLAGAVRVGMPLLP</sequence>
<reference evidence="2" key="1">
    <citation type="submission" date="2020-01" db="EMBL/GenBank/DDBJ databases">
        <title>Sphingomonas sp. strain CSW-10.</title>
        <authorList>
            <person name="Chen W.-M."/>
        </authorList>
    </citation>
    <scope>NUCLEOTIDE SEQUENCE [LARGE SCALE GENOMIC DNA]</scope>
    <source>
        <strain evidence="2">FSY-8</strain>
    </source>
</reference>
<dbReference type="EMBL" id="JAAAPO010000001">
    <property type="protein sequence ID" value="NBC35185.1"/>
    <property type="molecule type" value="Genomic_DNA"/>
</dbReference>
<dbReference type="RefSeq" id="WP_161716470.1">
    <property type="nucleotide sequence ID" value="NZ_JAAAPO010000001.1"/>
</dbReference>
<evidence type="ECO:0000313" key="2">
    <source>
        <dbReference type="Proteomes" id="UP000753724"/>
    </source>
</evidence>
<protein>
    <submittedName>
        <fullName evidence="1">Uncharacterized protein</fullName>
    </submittedName>
</protein>
<evidence type="ECO:0000313" key="1">
    <source>
        <dbReference type="EMBL" id="NBC35185.1"/>
    </source>
</evidence>
<proteinExistence type="predicted"/>
<keyword evidence="2" id="KW-1185">Reference proteome</keyword>